<keyword evidence="4" id="KW-0472">Membrane</keyword>
<dbReference type="EMBL" id="KQ425470">
    <property type="protein sequence ID" value="KOF69452.1"/>
    <property type="molecule type" value="Genomic_DNA"/>
</dbReference>
<dbReference type="GO" id="GO:0005783">
    <property type="term" value="C:endoplasmic reticulum"/>
    <property type="evidence" value="ECO:0007669"/>
    <property type="project" value="InterPro"/>
</dbReference>
<evidence type="ECO:0000256" key="4">
    <source>
        <dbReference type="ARBA" id="ARBA00023136"/>
    </source>
</evidence>
<dbReference type="InterPro" id="IPR039775">
    <property type="entry name" value="PHTF1/2"/>
</dbReference>
<dbReference type="InterPro" id="IPR021980">
    <property type="entry name" value="PHTF1/2_N"/>
</dbReference>
<evidence type="ECO:0000256" key="3">
    <source>
        <dbReference type="ARBA" id="ARBA00022989"/>
    </source>
</evidence>
<gene>
    <name evidence="7" type="ORF">OCBIM_22004926mg</name>
</gene>
<dbReference type="OrthoDB" id="10066656at2759"/>
<comment type="subcellular location">
    <subcellularLocation>
        <location evidence="1">Membrane</location>
        <topology evidence="1">Multi-pass membrane protein</topology>
    </subcellularLocation>
</comment>
<dbReference type="PANTHER" id="PTHR12680:SF6">
    <property type="entry name" value="PROTEIN PHTF"/>
    <property type="match status" value="1"/>
</dbReference>
<organism evidence="7">
    <name type="scientific">Octopus bimaculoides</name>
    <name type="common">California two-spotted octopus</name>
    <dbReference type="NCBI Taxonomy" id="37653"/>
    <lineage>
        <taxon>Eukaryota</taxon>
        <taxon>Metazoa</taxon>
        <taxon>Spiralia</taxon>
        <taxon>Lophotrochozoa</taxon>
        <taxon>Mollusca</taxon>
        <taxon>Cephalopoda</taxon>
        <taxon>Coleoidea</taxon>
        <taxon>Octopodiformes</taxon>
        <taxon>Octopoda</taxon>
        <taxon>Incirrata</taxon>
        <taxon>Octopodidae</taxon>
        <taxon>Octopus</taxon>
    </lineage>
</organism>
<dbReference type="STRING" id="37653.A0A0L8FXI7"/>
<keyword evidence="5" id="KW-0325">Glycoprotein</keyword>
<accession>A0A0L8FXI7</accession>
<dbReference type="Pfam" id="PF12129">
    <property type="entry name" value="PHTF1-2_N"/>
    <property type="match status" value="1"/>
</dbReference>
<protein>
    <recommendedName>
        <fullName evidence="6">PHTF1/2 N-terminal domain-containing protein</fullName>
    </recommendedName>
</protein>
<feature type="domain" description="PHTF1/2 N-terminal" evidence="6">
    <location>
        <begin position="3"/>
        <end position="89"/>
    </location>
</feature>
<evidence type="ECO:0000259" key="6">
    <source>
        <dbReference type="Pfam" id="PF12129"/>
    </source>
</evidence>
<evidence type="ECO:0000256" key="5">
    <source>
        <dbReference type="ARBA" id="ARBA00023180"/>
    </source>
</evidence>
<evidence type="ECO:0000256" key="1">
    <source>
        <dbReference type="ARBA" id="ARBA00004141"/>
    </source>
</evidence>
<sequence length="89" mass="10768">MLKIHDIIACYQKRIGSYDKQLWEQSVEKKLYKSINNVPRRIGRMKTEFIDVDLVRGSTFTKAKPQVPWTRITQRAVLRVMFFPLYYKW</sequence>
<keyword evidence="3" id="KW-1133">Transmembrane helix</keyword>
<dbReference type="GO" id="GO:0016020">
    <property type="term" value="C:membrane"/>
    <property type="evidence" value="ECO:0007669"/>
    <property type="project" value="UniProtKB-SubCell"/>
</dbReference>
<evidence type="ECO:0000313" key="7">
    <source>
        <dbReference type="EMBL" id="KOF69452.1"/>
    </source>
</evidence>
<dbReference type="PANTHER" id="PTHR12680">
    <property type="entry name" value="PUTATIVE HOMEODOMAIN TRANSCRIPTION FACTOR PHTF"/>
    <property type="match status" value="1"/>
</dbReference>
<name>A0A0L8FXI7_OCTBM</name>
<dbReference type="AlphaFoldDB" id="A0A0L8FXI7"/>
<keyword evidence="2" id="KW-0812">Transmembrane</keyword>
<reference evidence="7" key="1">
    <citation type="submission" date="2015-07" db="EMBL/GenBank/DDBJ databases">
        <title>MeaNS - Measles Nucleotide Surveillance Program.</title>
        <authorList>
            <person name="Tran T."/>
            <person name="Druce J."/>
        </authorList>
    </citation>
    <scope>NUCLEOTIDE SEQUENCE</scope>
    <source>
        <strain evidence="7">UCB-OBI-ISO-001</strain>
        <tissue evidence="7">Gonad</tissue>
    </source>
</reference>
<proteinExistence type="predicted"/>
<evidence type="ECO:0000256" key="2">
    <source>
        <dbReference type="ARBA" id="ARBA00022692"/>
    </source>
</evidence>